<comment type="caution">
    <text evidence="3">The sequence shown here is derived from an EMBL/GenBank/DDBJ whole genome shotgun (WGS) entry which is preliminary data.</text>
</comment>
<sequence>MTAIHDSRIEEEAIAWHIRLAQDDDDVWDRFAEWLEADPRNNAAYEAIADADRALDGVAREMAVRETDNVQPEIKTVRVGWSSSRGWGIAASLVLIFGTAWFGYGQFDDSYEVTTRAGEMRRFALADGTRIAVNGGTRLILHRRDPRSAQLLAGEARFIVQHDDTHPFTLNVDGQRIVDVGTVFNVRKTPRALRVEVAEGAVRFESGEVRLRLNAGDTLDADAQTLREGSRPVSSIGSWVDGKLVYHSRSLADVSVDLSRALGIAIELAPDVSTRSFTGIIQLDGDDETVRARVEQLLGLKVDKTADGWTISP</sequence>
<evidence type="ECO:0000313" key="4">
    <source>
        <dbReference type="Proteomes" id="UP000004030"/>
    </source>
</evidence>
<evidence type="ECO:0008006" key="5">
    <source>
        <dbReference type="Google" id="ProtNLM"/>
    </source>
</evidence>
<evidence type="ECO:0000313" key="3">
    <source>
        <dbReference type="EMBL" id="EHJ60642.1"/>
    </source>
</evidence>
<evidence type="ECO:0000259" key="2">
    <source>
        <dbReference type="Pfam" id="PF16220"/>
    </source>
</evidence>
<organism evidence="3 4">
    <name type="scientific">Novosphingobium pentaromativorans US6-1</name>
    <dbReference type="NCBI Taxonomy" id="1088721"/>
    <lineage>
        <taxon>Bacteria</taxon>
        <taxon>Pseudomonadati</taxon>
        <taxon>Pseudomonadota</taxon>
        <taxon>Alphaproteobacteria</taxon>
        <taxon>Sphingomonadales</taxon>
        <taxon>Sphingomonadaceae</taxon>
        <taxon>Novosphingobium</taxon>
    </lineage>
</organism>
<reference evidence="3 4" key="1">
    <citation type="journal article" date="2012" name="J. Bacteriol.">
        <title>Genome sequence of benzo(a)pyrene-degrading bacterium Novosphingobium pentaromativorans US6-1.</title>
        <authorList>
            <person name="Luo Y.R."/>
            <person name="Kang S.G."/>
            <person name="Kim S.J."/>
            <person name="Kim M.R."/>
            <person name="Li N."/>
            <person name="Lee J.H."/>
            <person name="Kwon K.K."/>
        </authorList>
    </citation>
    <scope>NUCLEOTIDE SEQUENCE [LARGE SCALE GENOMIC DNA]</scope>
    <source>
        <strain evidence="3 4">US6-1</strain>
    </source>
</reference>
<gene>
    <name evidence="3" type="ORF">NSU_2435</name>
</gene>
<dbReference type="Proteomes" id="UP000004030">
    <property type="component" value="Unassembled WGS sequence"/>
</dbReference>
<dbReference type="RefSeq" id="WP_007013350.1">
    <property type="nucleotide sequence ID" value="NZ_AGFM01000036.1"/>
</dbReference>
<feature type="domain" description="FecR N-terminal" evidence="2">
    <location>
        <begin position="11"/>
        <end position="49"/>
    </location>
</feature>
<dbReference type="Pfam" id="PF04773">
    <property type="entry name" value="FecR"/>
    <property type="match status" value="1"/>
</dbReference>
<dbReference type="KEGG" id="npn:JI59_07920"/>
<proteinExistence type="predicted"/>
<evidence type="ECO:0000259" key="1">
    <source>
        <dbReference type="Pfam" id="PF04773"/>
    </source>
</evidence>
<dbReference type="eggNOG" id="COG3712">
    <property type="taxonomic scope" value="Bacteria"/>
</dbReference>
<dbReference type="Pfam" id="PF16220">
    <property type="entry name" value="DUF4880"/>
    <property type="match status" value="1"/>
</dbReference>
<dbReference type="InterPro" id="IPR032623">
    <property type="entry name" value="FecR_N"/>
</dbReference>
<feature type="domain" description="FecR protein" evidence="1">
    <location>
        <begin position="112"/>
        <end position="203"/>
    </location>
</feature>
<keyword evidence="4" id="KW-1185">Reference proteome</keyword>
<dbReference type="EMBL" id="AGFM01000036">
    <property type="protein sequence ID" value="EHJ60642.1"/>
    <property type="molecule type" value="Genomic_DNA"/>
</dbReference>
<dbReference type="PANTHER" id="PTHR30273">
    <property type="entry name" value="PERIPLASMIC SIGNAL SENSOR AND SIGMA FACTOR ACTIVATOR FECR-RELATED"/>
    <property type="match status" value="1"/>
</dbReference>
<dbReference type="GO" id="GO:0016989">
    <property type="term" value="F:sigma factor antagonist activity"/>
    <property type="evidence" value="ECO:0007669"/>
    <property type="project" value="TreeGrafter"/>
</dbReference>
<dbReference type="STRING" id="1088721.JI59_07920"/>
<dbReference type="PANTHER" id="PTHR30273:SF2">
    <property type="entry name" value="PROTEIN FECR"/>
    <property type="match status" value="1"/>
</dbReference>
<dbReference type="AlphaFoldDB" id="G6EDL4"/>
<accession>G6EDL4</accession>
<dbReference type="InterPro" id="IPR012373">
    <property type="entry name" value="Ferrdict_sens_TM"/>
</dbReference>
<dbReference type="InterPro" id="IPR006860">
    <property type="entry name" value="FecR"/>
</dbReference>
<dbReference type="Gene3D" id="2.60.120.1440">
    <property type="match status" value="1"/>
</dbReference>
<protein>
    <recommendedName>
        <fullName evidence="5">Anti-FecI sigma factor, FecR</fullName>
    </recommendedName>
</protein>
<dbReference type="PATRIC" id="fig|1088721.3.peg.2406"/>
<dbReference type="PIRSF" id="PIRSF018266">
    <property type="entry name" value="FecR"/>
    <property type="match status" value="1"/>
</dbReference>
<dbReference type="OrthoDB" id="7346218at2"/>
<name>G6EDL4_9SPHN</name>